<organism evidence="11 12">
    <name type="scientific">Pauljensenia hongkongensis</name>
    <dbReference type="NCBI Taxonomy" id="178339"/>
    <lineage>
        <taxon>Bacteria</taxon>
        <taxon>Bacillati</taxon>
        <taxon>Actinomycetota</taxon>
        <taxon>Actinomycetes</taxon>
        <taxon>Actinomycetales</taxon>
        <taxon>Actinomycetaceae</taxon>
        <taxon>Pauljensenia</taxon>
    </lineage>
</organism>
<keyword evidence="12" id="KW-1185">Reference proteome</keyword>
<feature type="transmembrane region" description="Helical" evidence="9">
    <location>
        <begin position="429"/>
        <end position="450"/>
    </location>
</feature>
<dbReference type="KEGG" id="phon:BH719_02855"/>
<evidence type="ECO:0000313" key="12">
    <source>
        <dbReference type="Proteomes" id="UP000095214"/>
    </source>
</evidence>
<comment type="similarity">
    <text evidence="2 9">Belongs to the alanine or glycine:cation symporter (AGCS) (TC 2.A.25) family.</text>
</comment>
<keyword evidence="8 9" id="KW-0472">Membrane</keyword>
<proteinExistence type="inferred from homology"/>
<sequence>MEEFAAVEKQIADWITTHFTIVILLGVGLLLTIVSRGVQVRMLPEMVRTVFGSRQGAKGGISSFQAFAISLAARVGVGNVFGVAAALLLGGPGAIFWMWVVALVGMATAFFEATLAQIFKVRHPDGAFRGGPAYYMKRGMRNRAMANVFAVITVLTCGVVITSVQSNAIAGTLTEAFGEGARQPLEGAGGFSAAQLTVAGLVFVFSAMVIFGGIRTVARVTEWMAPIMALVYVVMVAVICVLNIGQFGTVLGQIFTSAFSPEPLVGGLGGGILAAMVNGTQRGLFSNEAGQGTAPNAAATATVSHPVRQGLIQSLGVFIDTIVVCTATAFVILIAGAEVWGGRGVNPSNLTTLAVSRELGAWTIVPMAVLVFVLAYSSIIAAYVYSDTNMSFVFGGRAWATWVVRVVCVASATAGALLSLDVVWNAVDIAMAVMTITNLIALVILMRWGLGALRDYQDQRRAGIADPVFVGEGNPLLPRDVPGRVWKRPKKSRARKPSSAG</sequence>
<evidence type="ECO:0000256" key="3">
    <source>
        <dbReference type="ARBA" id="ARBA00022448"/>
    </source>
</evidence>
<dbReference type="GO" id="GO:0005283">
    <property type="term" value="F:amino acid:sodium symporter activity"/>
    <property type="evidence" value="ECO:0007669"/>
    <property type="project" value="InterPro"/>
</dbReference>
<keyword evidence="5 9" id="KW-0812">Transmembrane</keyword>
<feature type="transmembrane region" description="Helical" evidence="9">
    <location>
        <begin position="15"/>
        <end position="34"/>
    </location>
</feature>
<name>A0A1D8B1A6_9ACTO</name>
<feature type="transmembrane region" description="Helical" evidence="9">
    <location>
        <begin position="360"/>
        <end position="386"/>
    </location>
</feature>
<dbReference type="OrthoDB" id="9806926at2"/>
<evidence type="ECO:0000256" key="9">
    <source>
        <dbReference type="RuleBase" id="RU363064"/>
    </source>
</evidence>
<feature type="transmembrane region" description="Helical" evidence="9">
    <location>
        <begin position="144"/>
        <end position="170"/>
    </location>
</feature>
<feature type="transmembrane region" description="Helical" evidence="9">
    <location>
        <begin position="264"/>
        <end position="280"/>
    </location>
</feature>
<evidence type="ECO:0000256" key="7">
    <source>
        <dbReference type="ARBA" id="ARBA00022989"/>
    </source>
</evidence>
<dbReference type="NCBIfam" id="TIGR00835">
    <property type="entry name" value="agcS"/>
    <property type="match status" value="1"/>
</dbReference>
<reference evidence="11 12" key="1">
    <citation type="submission" date="2016-09" db="EMBL/GenBank/DDBJ databases">
        <title>Complete genome sequence of Actinomyces hongkongensis HKU8.</title>
        <authorList>
            <person name="Gao Y.-X."/>
            <person name="Zhou Y.-Y."/>
            <person name="Xie Y."/>
            <person name="Wang M."/>
            <person name="Wang S.-J."/>
            <person name="Shen S.-G."/>
        </authorList>
    </citation>
    <scope>NUCLEOTIDE SEQUENCE [LARGE SCALE GENOMIC DNA]</scope>
    <source>
        <strain evidence="11 12">HKU8</strain>
    </source>
</reference>
<evidence type="ECO:0000256" key="1">
    <source>
        <dbReference type="ARBA" id="ARBA00004651"/>
    </source>
</evidence>
<evidence type="ECO:0000256" key="6">
    <source>
        <dbReference type="ARBA" id="ARBA00022847"/>
    </source>
</evidence>
<keyword evidence="6 9" id="KW-0769">Symport</keyword>
<accession>A0A1D8B1A6</accession>
<gene>
    <name evidence="11" type="ORF">BH719_02855</name>
</gene>
<keyword evidence="7 9" id="KW-1133">Transmembrane helix</keyword>
<feature type="region of interest" description="Disordered" evidence="10">
    <location>
        <begin position="480"/>
        <end position="501"/>
    </location>
</feature>
<dbReference type="RefSeq" id="WP_009743234.1">
    <property type="nucleotide sequence ID" value="NZ_CP017298.1"/>
</dbReference>
<dbReference type="PROSITE" id="PS00873">
    <property type="entry name" value="NA_ALANINE_SYMP"/>
    <property type="match status" value="1"/>
</dbReference>
<feature type="transmembrane region" description="Helical" evidence="9">
    <location>
        <begin position="95"/>
        <end position="119"/>
    </location>
</feature>
<feature type="transmembrane region" description="Helical" evidence="9">
    <location>
        <begin position="223"/>
        <end position="244"/>
    </location>
</feature>
<evidence type="ECO:0000256" key="5">
    <source>
        <dbReference type="ARBA" id="ARBA00022692"/>
    </source>
</evidence>
<dbReference type="PRINTS" id="PR00175">
    <property type="entry name" value="NAALASMPORT"/>
</dbReference>
<feature type="transmembrane region" description="Helical" evidence="9">
    <location>
        <begin position="317"/>
        <end position="340"/>
    </location>
</feature>
<dbReference type="AlphaFoldDB" id="A0A1D8B1A6"/>
<feature type="transmembrane region" description="Helical" evidence="9">
    <location>
        <begin position="190"/>
        <end position="211"/>
    </location>
</feature>
<dbReference type="STRING" id="178339.BH719_02855"/>
<evidence type="ECO:0000256" key="8">
    <source>
        <dbReference type="ARBA" id="ARBA00023136"/>
    </source>
</evidence>
<dbReference type="Gene3D" id="1.20.1740.10">
    <property type="entry name" value="Amino acid/polyamine transporter I"/>
    <property type="match status" value="1"/>
</dbReference>
<dbReference type="EMBL" id="CP017298">
    <property type="protein sequence ID" value="AOS46931.1"/>
    <property type="molecule type" value="Genomic_DNA"/>
</dbReference>
<evidence type="ECO:0000256" key="10">
    <source>
        <dbReference type="SAM" id="MobiDB-lite"/>
    </source>
</evidence>
<comment type="subcellular location">
    <subcellularLocation>
        <location evidence="1 9">Cell membrane</location>
        <topology evidence="1 9">Multi-pass membrane protein</topology>
    </subcellularLocation>
</comment>
<dbReference type="FunFam" id="1.20.1740.10:FF:000004">
    <property type="entry name" value="Sodium:alanine symporter family protein"/>
    <property type="match status" value="1"/>
</dbReference>
<evidence type="ECO:0000256" key="2">
    <source>
        <dbReference type="ARBA" id="ARBA00009261"/>
    </source>
</evidence>
<dbReference type="GO" id="GO:0005886">
    <property type="term" value="C:plasma membrane"/>
    <property type="evidence" value="ECO:0007669"/>
    <property type="project" value="UniProtKB-SubCell"/>
</dbReference>
<keyword evidence="3 9" id="KW-0813">Transport</keyword>
<dbReference type="PANTHER" id="PTHR30330">
    <property type="entry name" value="AGSS FAMILY TRANSPORTER, SODIUM-ALANINE"/>
    <property type="match status" value="1"/>
</dbReference>
<evidence type="ECO:0000256" key="4">
    <source>
        <dbReference type="ARBA" id="ARBA00022475"/>
    </source>
</evidence>
<feature type="transmembrane region" description="Helical" evidence="9">
    <location>
        <begin position="398"/>
        <end position="417"/>
    </location>
</feature>
<evidence type="ECO:0000313" key="11">
    <source>
        <dbReference type="EMBL" id="AOS46931.1"/>
    </source>
</evidence>
<protein>
    <submittedName>
        <fullName evidence="11">Sodium:alanine symporter</fullName>
    </submittedName>
</protein>
<keyword evidence="4 9" id="KW-1003">Cell membrane</keyword>
<feature type="transmembrane region" description="Helical" evidence="9">
    <location>
        <begin position="64"/>
        <end position="89"/>
    </location>
</feature>
<feature type="compositionally biased region" description="Basic residues" evidence="10">
    <location>
        <begin position="485"/>
        <end position="501"/>
    </location>
</feature>
<dbReference type="PANTHER" id="PTHR30330:SF1">
    <property type="entry name" value="AMINO-ACID CARRIER PROTEIN ALST"/>
    <property type="match status" value="1"/>
</dbReference>
<dbReference type="Proteomes" id="UP000095214">
    <property type="component" value="Chromosome"/>
</dbReference>
<dbReference type="InterPro" id="IPR001463">
    <property type="entry name" value="Na/Ala_symport"/>
</dbReference>
<dbReference type="Pfam" id="PF01235">
    <property type="entry name" value="Na_Ala_symp"/>
    <property type="match status" value="1"/>
</dbReference>